<organism evidence="1 2">
    <name type="scientific">Lithospermum erythrorhizon</name>
    <name type="common">Purple gromwell</name>
    <name type="synonym">Lithospermum officinale var. erythrorhizon</name>
    <dbReference type="NCBI Taxonomy" id="34254"/>
    <lineage>
        <taxon>Eukaryota</taxon>
        <taxon>Viridiplantae</taxon>
        <taxon>Streptophyta</taxon>
        <taxon>Embryophyta</taxon>
        <taxon>Tracheophyta</taxon>
        <taxon>Spermatophyta</taxon>
        <taxon>Magnoliopsida</taxon>
        <taxon>eudicotyledons</taxon>
        <taxon>Gunneridae</taxon>
        <taxon>Pentapetalae</taxon>
        <taxon>asterids</taxon>
        <taxon>lamiids</taxon>
        <taxon>Boraginales</taxon>
        <taxon>Boraginaceae</taxon>
        <taxon>Boraginoideae</taxon>
        <taxon>Lithospermeae</taxon>
        <taxon>Lithospermum</taxon>
    </lineage>
</organism>
<protein>
    <recommendedName>
        <fullName evidence="3">Reverse transcriptase</fullName>
    </recommendedName>
</protein>
<reference evidence="1 2" key="1">
    <citation type="submission" date="2024-01" db="EMBL/GenBank/DDBJ databases">
        <title>The complete chloroplast genome sequence of Lithospermum erythrorhizon: insights into the phylogenetic relationship among Boraginaceae species and the maternal lineages of purple gromwells.</title>
        <authorList>
            <person name="Okada T."/>
            <person name="Watanabe K."/>
        </authorList>
    </citation>
    <scope>NUCLEOTIDE SEQUENCE [LARGE SCALE GENOMIC DNA]</scope>
</reference>
<gene>
    <name evidence="1" type="ORF">LIER_17105</name>
</gene>
<dbReference type="AlphaFoldDB" id="A0AAV3Q9U0"/>
<dbReference type="EMBL" id="BAABME010003924">
    <property type="protein sequence ID" value="GAA0160584.1"/>
    <property type="molecule type" value="Genomic_DNA"/>
</dbReference>
<proteinExistence type="predicted"/>
<evidence type="ECO:0000313" key="1">
    <source>
        <dbReference type="EMBL" id="GAA0160584.1"/>
    </source>
</evidence>
<evidence type="ECO:0000313" key="2">
    <source>
        <dbReference type="Proteomes" id="UP001454036"/>
    </source>
</evidence>
<comment type="caution">
    <text evidence="1">The sequence shown here is derived from an EMBL/GenBank/DDBJ whole genome shotgun (WGS) entry which is preliminary data.</text>
</comment>
<sequence>MNDYVTEHELSDDEVNIVLKNDIEDPFYFEEENLEEKWRKAMQSEMESIERNNTWSLTVLPQGSKKIGVNWIYKTKTDEA</sequence>
<accession>A0AAV3Q9U0</accession>
<keyword evidence="2" id="KW-1185">Reference proteome</keyword>
<evidence type="ECO:0008006" key="3">
    <source>
        <dbReference type="Google" id="ProtNLM"/>
    </source>
</evidence>
<dbReference type="Proteomes" id="UP001454036">
    <property type="component" value="Unassembled WGS sequence"/>
</dbReference>
<name>A0AAV3Q9U0_LITER</name>